<protein>
    <submittedName>
        <fullName evidence="5">Helix-turn-helix transcriptional regulator</fullName>
    </submittedName>
</protein>
<dbReference type="PRINTS" id="PR00038">
    <property type="entry name" value="HTHLUXR"/>
</dbReference>
<evidence type="ECO:0000313" key="5">
    <source>
        <dbReference type="EMBL" id="KAB1110469.1"/>
    </source>
</evidence>
<comment type="caution">
    <text evidence="5">The sequence shown here is derived from an EMBL/GenBank/DDBJ whole genome shotgun (WGS) entry which is preliminary data.</text>
</comment>
<reference evidence="5 6" key="1">
    <citation type="submission" date="2019-09" db="EMBL/GenBank/DDBJ databases">
        <title>High taxonomic diversity of Micromonospora strains isolated from Medicago sativa nodules in different geographical locations.</title>
        <authorList>
            <person name="Martinez-Hidalgo P."/>
            <person name="Flores-Felix J.D."/>
            <person name="Velazquez E."/>
            <person name="Brau L."/>
            <person name="Trujillo M.E."/>
            <person name="Martinez-Molina E."/>
        </authorList>
    </citation>
    <scope>NUCLEOTIDE SEQUENCE [LARGE SCALE GENOMIC DNA]</scope>
    <source>
        <strain evidence="5 6">ALFB5</strain>
    </source>
</reference>
<dbReference type="PROSITE" id="PS50043">
    <property type="entry name" value="HTH_LUXR_2"/>
    <property type="match status" value="1"/>
</dbReference>
<dbReference type="InterPro" id="IPR036388">
    <property type="entry name" value="WH-like_DNA-bd_sf"/>
</dbReference>
<dbReference type="Gene3D" id="1.25.40.10">
    <property type="entry name" value="Tetratricopeptide repeat domain"/>
    <property type="match status" value="1"/>
</dbReference>
<dbReference type="PANTHER" id="PTHR44688">
    <property type="entry name" value="DNA-BINDING TRANSCRIPTIONAL ACTIVATOR DEVR_DOSR"/>
    <property type="match status" value="1"/>
</dbReference>
<evidence type="ECO:0000256" key="2">
    <source>
        <dbReference type="ARBA" id="ARBA00023125"/>
    </source>
</evidence>
<dbReference type="Gene3D" id="1.10.10.10">
    <property type="entry name" value="Winged helix-like DNA-binding domain superfamily/Winged helix DNA-binding domain"/>
    <property type="match status" value="1"/>
</dbReference>
<dbReference type="EMBL" id="WAAR01000077">
    <property type="protein sequence ID" value="KAB1110469.1"/>
    <property type="molecule type" value="Genomic_DNA"/>
</dbReference>
<dbReference type="SUPFAM" id="SSF46894">
    <property type="entry name" value="C-terminal effector domain of the bipartite response regulators"/>
    <property type="match status" value="1"/>
</dbReference>
<keyword evidence="1" id="KW-0805">Transcription regulation</keyword>
<feature type="domain" description="HTH luxR-type" evidence="4">
    <location>
        <begin position="485"/>
        <end position="550"/>
    </location>
</feature>
<keyword evidence="3" id="KW-0804">Transcription</keyword>
<dbReference type="Pfam" id="PF00196">
    <property type="entry name" value="GerE"/>
    <property type="match status" value="1"/>
</dbReference>
<dbReference type="SUPFAM" id="SSF48452">
    <property type="entry name" value="TPR-like"/>
    <property type="match status" value="1"/>
</dbReference>
<dbReference type="InterPro" id="IPR016032">
    <property type="entry name" value="Sig_transdc_resp-reg_C-effctor"/>
</dbReference>
<evidence type="ECO:0000256" key="1">
    <source>
        <dbReference type="ARBA" id="ARBA00023015"/>
    </source>
</evidence>
<evidence type="ECO:0000256" key="3">
    <source>
        <dbReference type="ARBA" id="ARBA00023163"/>
    </source>
</evidence>
<dbReference type="InterPro" id="IPR000792">
    <property type="entry name" value="Tscrpt_reg_LuxR_C"/>
</dbReference>
<keyword evidence="2" id="KW-0238">DNA-binding</keyword>
<sequence>MDVALETGDETTAGALLHDLLTNGDVPPEQMYELVDKVPFGSFTGLDRLRDLASAVDRALSRDALDPGVEANLRFQLARILNDMEEFDGAHTELEKALPHLDRRRASPAVAMMLLGWPRGRTPAARHLTWLDRAAEFSVALDPSDRLRVATGRAAALLLLGEERGWAEAERIPLAARVGRDRRIVTVGHLNCGDAAMKWGRYAESGRSLATARRLAEEYEQVRIRDLIECTQLHLDWFVGAWGGLTERTVALTSGDDLHRVSRLEPVMVRGLLFMVSGDLRRAAEHLERAIDDARGFGAWDILAEAAATLALVRLREGRLDDALALSGGPCDIIAEKGIWLWGTEVVPARTRALLAAEAVTEARDLVDAFTQGLRGRGAPAPNAAVLDCRGLLAEAAGEYAAAAGLFARAAAAWAALPRPYNAALSLERQATCLIRASAVPDGVELLTGVLDTLASLPASIDVDRVAHTLRLHGRAVPRSWRGGRKGYGSDLSPRELEVVALVAEGRTNREIAEALHRSHHTVASQMKSAMRKLGVSSRAALSAKVTATGIVSEPGATPGT</sequence>
<keyword evidence="6" id="KW-1185">Reference proteome</keyword>
<dbReference type="InterPro" id="IPR011990">
    <property type="entry name" value="TPR-like_helical_dom_sf"/>
</dbReference>
<dbReference type="CDD" id="cd06170">
    <property type="entry name" value="LuxR_C_like"/>
    <property type="match status" value="1"/>
</dbReference>
<evidence type="ECO:0000259" key="4">
    <source>
        <dbReference type="PROSITE" id="PS50043"/>
    </source>
</evidence>
<dbReference type="Proteomes" id="UP000471364">
    <property type="component" value="Unassembled WGS sequence"/>
</dbReference>
<accession>A0ABQ6UEM9</accession>
<dbReference type="SMART" id="SM00421">
    <property type="entry name" value="HTH_LUXR"/>
    <property type="match status" value="1"/>
</dbReference>
<dbReference type="PROSITE" id="PS00622">
    <property type="entry name" value="HTH_LUXR_1"/>
    <property type="match status" value="1"/>
</dbReference>
<proteinExistence type="predicted"/>
<gene>
    <name evidence="5" type="ORF">F6X54_17880</name>
</gene>
<dbReference type="PANTHER" id="PTHR44688:SF16">
    <property type="entry name" value="DNA-BINDING TRANSCRIPTIONAL ACTIVATOR DEVR_DOSR"/>
    <property type="match status" value="1"/>
</dbReference>
<organism evidence="5 6">
    <name type="scientific">Micromonospora aurantiaca</name>
    <name type="common">nom. illeg.</name>
    <dbReference type="NCBI Taxonomy" id="47850"/>
    <lineage>
        <taxon>Bacteria</taxon>
        <taxon>Bacillati</taxon>
        <taxon>Actinomycetota</taxon>
        <taxon>Actinomycetes</taxon>
        <taxon>Micromonosporales</taxon>
        <taxon>Micromonosporaceae</taxon>
        <taxon>Micromonospora</taxon>
    </lineage>
</organism>
<dbReference type="RefSeq" id="WP_151013616.1">
    <property type="nucleotide sequence ID" value="NZ_JACSZY010000034.1"/>
</dbReference>
<name>A0ABQ6UEM9_9ACTN</name>
<evidence type="ECO:0000313" key="6">
    <source>
        <dbReference type="Proteomes" id="UP000471364"/>
    </source>
</evidence>